<dbReference type="SMART" id="SM00320">
    <property type="entry name" value="WD40"/>
    <property type="match status" value="5"/>
</dbReference>
<evidence type="ECO:0000256" key="1">
    <source>
        <dbReference type="SAM" id="MobiDB-lite"/>
    </source>
</evidence>
<feature type="region of interest" description="Disordered" evidence="1">
    <location>
        <begin position="209"/>
        <end position="231"/>
    </location>
</feature>
<comment type="caution">
    <text evidence="2">The sequence shown here is derived from an EMBL/GenBank/DDBJ whole genome shotgun (WGS) entry which is preliminary data.</text>
</comment>
<dbReference type="InterPro" id="IPR001680">
    <property type="entry name" value="WD40_rpt"/>
</dbReference>
<organism evidence="2 3">
    <name type="scientific">Aspergillus viridinutans</name>
    <dbReference type="NCBI Taxonomy" id="75553"/>
    <lineage>
        <taxon>Eukaryota</taxon>
        <taxon>Fungi</taxon>
        <taxon>Dikarya</taxon>
        <taxon>Ascomycota</taxon>
        <taxon>Pezizomycotina</taxon>
        <taxon>Eurotiomycetes</taxon>
        <taxon>Eurotiomycetidae</taxon>
        <taxon>Eurotiales</taxon>
        <taxon>Aspergillaceae</taxon>
        <taxon>Aspergillus</taxon>
        <taxon>Aspergillus subgen. Fumigati</taxon>
    </lineage>
</organism>
<accession>A0A9P3BZT4</accession>
<dbReference type="EMBL" id="BOPL01000005">
    <property type="protein sequence ID" value="GIK03618.1"/>
    <property type="molecule type" value="Genomic_DNA"/>
</dbReference>
<reference evidence="2 3" key="1">
    <citation type="submission" date="2021-02" db="EMBL/GenBank/DDBJ databases">
        <title>Pan-genome distribution and transcriptional activeness of fungal secondary metabolism genes in Aspergillus section Fumigati.</title>
        <authorList>
            <person name="Takahashi H."/>
            <person name="Umemura M."/>
            <person name="Ninomiya A."/>
            <person name="Kusuya Y."/>
            <person name="Urayama S."/>
            <person name="Shimizu M."/>
            <person name="Watanabe A."/>
            <person name="Kamei K."/>
            <person name="Yaguchi T."/>
            <person name="Hagiwara D."/>
        </authorList>
    </citation>
    <scope>NUCLEOTIDE SEQUENCE [LARGE SCALE GENOMIC DNA]</scope>
    <source>
        <strain evidence="2 3">IFM 47045</strain>
    </source>
</reference>
<keyword evidence="3" id="KW-1185">Reference proteome</keyword>
<dbReference type="PANTHER" id="PTHR44675">
    <property type="entry name" value="PAK1 INTERACTING PROTEIN 1"/>
    <property type="match status" value="1"/>
</dbReference>
<dbReference type="InterPro" id="IPR015943">
    <property type="entry name" value="WD40/YVTN_repeat-like_dom_sf"/>
</dbReference>
<dbReference type="PANTHER" id="PTHR44675:SF1">
    <property type="entry name" value="P21-ACTIVATED PROTEIN KINASE-INTERACTING PROTEIN 1"/>
    <property type="match status" value="1"/>
</dbReference>
<name>A0A9P3BZT4_ASPVI</name>
<dbReference type="Gene3D" id="2.130.10.10">
    <property type="entry name" value="YVTN repeat-like/Quinoprotein amine dehydrogenase"/>
    <property type="match status" value="2"/>
</dbReference>
<dbReference type="RefSeq" id="XP_043126804.1">
    <property type="nucleotide sequence ID" value="XM_043270869.1"/>
</dbReference>
<evidence type="ECO:0008006" key="4">
    <source>
        <dbReference type="Google" id="ProtNLM"/>
    </source>
</evidence>
<dbReference type="AlphaFoldDB" id="A0A9P3BZT4"/>
<feature type="compositionally biased region" description="Acidic residues" evidence="1">
    <location>
        <begin position="488"/>
        <end position="517"/>
    </location>
</feature>
<dbReference type="InterPro" id="IPR051959">
    <property type="entry name" value="PAK1-Kinase_Regulator"/>
</dbReference>
<dbReference type="Pfam" id="PF00400">
    <property type="entry name" value="WD40"/>
    <property type="match status" value="1"/>
</dbReference>
<evidence type="ECO:0000313" key="2">
    <source>
        <dbReference type="EMBL" id="GIK03618.1"/>
    </source>
</evidence>
<feature type="region of interest" description="Disordered" evidence="1">
    <location>
        <begin position="1"/>
        <end position="25"/>
    </location>
</feature>
<dbReference type="OrthoDB" id="308449at2759"/>
<proteinExistence type="predicted"/>
<dbReference type="GeneID" id="66935673"/>
<sequence>MAKRKREQSSKDTQASAKPTKVVKPSAAQNVVSSGAASPAVTLQIVTGSYERVLHGFTAAVSQACFDSTDSHGAETDKNLVQFVDTFLFEAHASAIRCLALSPVPKKDSTEPPKVILASGGTDERINLYSLSAAPQTVNEHYPTVPTLAGNKVLENPKNRELGSLLHHSAYISALHFPSRSKLLAAAEDNTISVTKTRDWTVVSTIKAPRPKVQGRPSGDTAPPGAAPSGVNDFAVHPSMKLMLSVGRGEKCMRLWNLVTGKKAGVLNFSKEILQSVKEGRWSTGEGRKIEWNSKGEEFAVAFEWGAVVFGIDSTPVCRVLPSPRSKVHQMKYVALDPSAEDGEELLAVSTEDGRIIFYSTKKLQKTADDDESPIPYAEDVAELGGRTSGFPGRVKDFEILNVGDESTAQKGDLLVVTGNSEGLVRVWMLRANSLIRSTKEKPKPEASDDKSQGSRNLQVGKLLNVYETGNRITCLRAFIMLPPDPSTLDDFEESSEDAIEEDEEEEEESSEGSDEE</sequence>
<evidence type="ECO:0000313" key="3">
    <source>
        <dbReference type="Proteomes" id="UP000710440"/>
    </source>
</evidence>
<dbReference type="SUPFAM" id="SSF50978">
    <property type="entry name" value="WD40 repeat-like"/>
    <property type="match status" value="1"/>
</dbReference>
<dbReference type="InterPro" id="IPR036322">
    <property type="entry name" value="WD40_repeat_dom_sf"/>
</dbReference>
<feature type="region of interest" description="Disordered" evidence="1">
    <location>
        <begin position="484"/>
        <end position="517"/>
    </location>
</feature>
<gene>
    <name evidence="2" type="ORF">Aspvir_007691</name>
</gene>
<protein>
    <recommendedName>
        <fullName evidence="4">60S ribosome biogenesis protein Mak11</fullName>
    </recommendedName>
</protein>
<dbReference type="Proteomes" id="UP000710440">
    <property type="component" value="Unassembled WGS sequence"/>
</dbReference>